<dbReference type="PANTHER" id="PTHR31876:SF26">
    <property type="entry name" value="PROTEIN LIKE COV 2"/>
    <property type="match status" value="1"/>
</dbReference>
<dbReference type="InterPro" id="IPR007462">
    <property type="entry name" value="COV1-like"/>
</dbReference>
<keyword evidence="1" id="KW-0472">Membrane</keyword>
<evidence type="ECO:0000313" key="2">
    <source>
        <dbReference type="EMBL" id="SVE16996.1"/>
    </source>
</evidence>
<organism evidence="2">
    <name type="scientific">marine metagenome</name>
    <dbReference type="NCBI Taxonomy" id="408172"/>
    <lineage>
        <taxon>unclassified sequences</taxon>
        <taxon>metagenomes</taxon>
        <taxon>ecological metagenomes</taxon>
    </lineage>
</organism>
<protein>
    <recommendedName>
        <fullName evidence="3">DUF502 domain-containing protein</fullName>
    </recommendedName>
</protein>
<dbReference type="EMBL" id="UINC01198849">
    <property type="protein sequence ID" value="SVE16996.1"/>
    <property type="molecule type" value="Genomic_DNA"/>
</dbReference>
<gene>
    <name evidence="2" type="ORF">METZ01_LOCUS469850</name>
</gene>
<evidence type="ECO:0008006" key="3">
    <source>
        <dbReference type="Google" id="ProtNLM"/>
    </source>
</evidence>
<reference evidence="2" key="1">
    <citation type="submission" date="2018-05" db="EMBL/GenBank/DDBJ databases">
        <authorList>
            <person name="Lanie J.A."/>
            <person name="Ng W.-L."/>
            <person name="Kazmierczak K.M."/>
            <person name="Andrzejewski T.M."/>
            <person name="Davidsen T.M."/>
            <person name="Wayne K.J."/>
            <person name="Tettelin H."/>
            <person name="Glass J.I."/>
            <person name="Rusch D."/>
            <person name="Podicherti R."/>
            <person name="Tsui H.-C.T."/>
            <person name="Winkler M.E."/>
        </authorList>
    </citation>
    <scope>NUCLEOTIDE SEQUENCE</scope>
</reference>
<feature type="transmembrane region" description="Helical" evidence="1">
    <location>
        <begin position="54"/>
        <end position="75"/>
    </location>
</feature>
<keyword evidence="1" id="KW-0812">Transmembrane</keyword>
<name>A0A383B9Z0_9ZZZZ</name>
<dbReference type="AlphaFoldDB" id="A0A383B9Z0"/>
<keyword evidence="1" id="KW-1133">Transmembrane helix</keyword>
<proteinExistence type="predicted"/>
<feature type="non-terminal residue" evidence="2">
    <location>
        <position position="136"/>
    </location>
</feature>
<feature type="transmembrane region" description="Helical" evidence="1">
    <location>
        <begin position="7"/>
        <end position="28"/>
    </location>
</feature>
<evidence type="ECO:0000256" key="1">
    <source>
        <dbReference type="SAM" id="Phobius"/>
    </source>
</evidence>
<sequence length="136" mass="15778">MSRKNYFITGLFSIIPLAITFTIIKWLFEFFSKPGKKMINYILPNSNAPIIENIIGFVLTFLFIYLIGVIISNVLGKRLYLFFEKILAKIPLINYIYNTIKQIIDTLAISQKQAFKKVVYIEYPKKDVWTIALVTG</sequence>
<accession>A0A383B9Z0</accession>
<dbReference type="Pfam" id="PF04367">
    <property type="entry name" value="DUF502"/>
    <property type="match status" value="1"/>
</dbReference>
<dbReference type="PANTHER" id="PTHR31876">
    <property type="entry name" value="COV-LIKE PROTEIN 1"/>
    <property type="match status" value="1"/>
</dbReference>